<name>A0A1M5TVR2_9FIRM</name>
<dbReference type="AlphaFoldDB" id="A0A1M5TVR2"/>
<evidence type="ECO:0000256" key="1">
    <source>
        <dbReference type="SAM" id="SignalP"/>
    </source>
</evidence>
<sequence length="673" mass="79042">MKKLSLFLALSILLSFAFSMPIYADEKDKYDKVYEEVRETGYNHGNIAGYLDKNKELTSDYNRDMPKDSEIEGMYKEYKDDKFVMSNIVANYKAGYIRGYLEGYTSGNISQNTDKKQEKNEKTNYGQSFGLLLGQVYGQRDFFEGKKNNWSKVKPTDKVIINMFNLDLETIGYRNSFLKDFKENFQKSYEESYREANLEPQKISYEEGLKDGEVFGEMFGKINGRKDYSEGKISNWNRDFPSEAEIRREFVLNRDSEKYVDGFFTGFKKAYEKAYNEGFREGNVDLNKLKSETAYEDGKEVGTKIGEQAAQNDYFSKQKNDISRHFKLNSELIYEYDLYLDNERYRDGFISGYRDGFEEAYIKTYQKLNKEEALILAETVVVPTSGGEVEAQDKKLKIAIPSGTYFNDVLLKLYNDGKNENGKSNKNLIVASEVYNIKILNSIKEFNKDKKIELSFEYYGPNIGGIYKFINGEWLYMPSTIEENRIKTYIVPNSIKEEGSIYAVFIDKTYVKYHDIRGHWAKDEIDTYIRRKYISGYKDKKFRPDSYMTKGQFLMVLNKVYKWDLPEEAIRAKTYKDYSEYKNYEKVVEYSLNKGYISGNKENVLNLNLPMTYREVEDIMKKVTESKTFKWSNTSNKMLYQKGIRSKSFANYDNKITRGETIYMLYLLNEWKN</sequence>
<dbReference type="EMBL" id="FQXR01000003">
    <property type="protein sequence ID" value="SHH54905.1"/>
    <property type="molecule type" value="Genomic_DNA"/>
</dbReference>
<feature type="signal peptide" evidence="1">
    <location>
        <begin position="1"/>
        <end position="24"/>
    </location>
</feature>
<dbReference type="InterPro" id="IPR001119">
    <property type="entry name" value="SLH_dom"/>
</dbReference>
<feature type="domain" description="SLH" evidence="2">
    <location>
        <begin position="508"/>
        <end position="571"/>
    </location>
</feature>
<protein>
    <submittedName>
        <fullName evidence="3">S-layer homology domain-containing protein</fullName>
    </submittedName>
</protein>
<feature type="chain" id="PRO_5013246018" evidence="1">
    <location>
        <begin position="25"/>
        <end position="673"/>
    </location>
</feature>
<keyword evidence="4" id="KW-1185">Reference proteome</keyword>
<evidence type="ECO:0000313" key="3">
    <source>
        <dbReference type="EMBL" id="SHH54905.1"/>
    </source>
</evidence>
<dbReference type="Proteomes" id="UP000184389">
    <property type="component" value="Unassembled WGS sequence"/>
</dbReference>
<dbReference type="Pfam" id="PF00395">
    <property type="entry name" value="SLH"/>
    <property type="match status" value="1"/>
</dbReference>
<dbReference type="STRING" id="1123281.SAMN02745180_00446"/>
<evidence type="ECO:0000313" key="4">
    <source>
        <dbReference type="Proteomes" id="UP000184389"/>
    </source>
</evidence>
<proteinExistence type="predicted"/>
<reference evidence="3 4" key="1">
    <citation type="submission" date="2016-11" db="EMBL/GenBank/DDBJ databases">
        <authorList>
            <person name="Jaros S."/>
            <person name="Januszkiewicz K."/>
            <person name="Wedrychowicz H."/>
        </authorList>
    </citation>
    <scope>NUCLEOTIDE SEQUENCE [LARGE SCALE GENOMIC DNA]</scope>
    <source>
        <strain evidence="3 4">DSM 13106</strain>
    </source>
</reference>
<evidence type="ECO:0000259" key="2">
    <source>
        <dbReference type="PROSITE" id="PS51272"/>
    </source>
</evidence>
<dbReference type="PROSITE" id="PS51272">
    <property type="entry name" value="SLH"/>
    <property type="match status" value="1"/>
</dbReference>
<organism evidence="3 4">
    <name type="scientific">Sporanaerobacter acetigenes DSM 13106</name>
    <dbReference type="NCBI Taxonomy" id="1123281"/>
    <lineage>
        <taxon>Bacteria</taxon>
        <taxon>Bacillati</taxon>
        <taxon>Bacillota</taxon>
        <taxon>Tissierellia</taxon>
        <taxon>Tissierellales</taxon>
        <taxon>Sporanaerobacteraceae</taxon>
        <taxon>Sporanaerobacter</taxon>
    </lineage>
</organism>
<gene>
    <name evidence="3" type="ORF">SAMN02745180_00446</name>
</gene>
<keyword evidence="1" id="KW-0732">Signal</keyword>
<accession>A0A1M5TVR2</accession>